<dbReference type="Ensembl" id="ENSCSRT00000013782.1">
    <property type="protein sequence ID" value="ENSCSRP00000013247.1"/>
    <property type="gene ID" value="ENSCSRG00000010060.1"/>
</dbReference>
<evidence type="ECO:0000313" key="2">
    <source>
        <dbReference type="Proteomes" id="UP000694403"/>
    </source>
</evidence>
<reference evidence="1" key="2">
    <citation type="submission" date="2025-09" db="UniProtKB">
        <authorList>
            <consortium name="Ensembl"/>
        </authorList>
    </citation>
    <scope>IDENTIFICATION</scope>
</reference>
<organism evidence="1 2">
    <name type="scientific">Chelydra serpentina</name>
    <name type="common">Snapping turtle</name>
    <name type="synonym">Testudo serpentina</name>
    <dbReference type="NCBI Taxonomy" id="8475"/>
    <lineage>
        <taxon>Eukaryota</taxon>
        <taxon>Metazoa</taxon>
        <taxon>Chordata</taxon>
        <taxon>Craniata</taxon>
        <taxon>Vertebrata</taxon>
        <taxon>Euteleostomi</taxon>
        <taxon>Archelosauria</taxon>
        <taxon>Testudinata</taxon>
        <taxon>Testudines</taxon>
        <taxon>Cryptodira</taxon>
        <taxon>Durocryptodira</taxon>
        <taxon>Americhelydia</taxon>
        <taxon>Chelydroidea</taxon>
        <taxon>Chelydridae</taxon>
        <taxon>Chelydra</taxon>
    </lineage>
</organism>
<protein>
    <submittedName>
        <fullName evidence="1">Uncharacterized protein</fullName>
    </submittedName>
</protein>
<accession>A0A8C3SGC3</accession>
<reference evidence="1" key="1">
    <citation type="submission" date="2025-08" db="UniProtKB">
        <authorList>
            <consortium name="Ensembl"/>
        </authorList>
    </citation>
    <scope>IDENTIFICATION</scope>
</reference>
<sequence>MDRSGAARPIGRRSWERPGRFHCVTSGTCLLPPPQSLQSGSARSPDSSLRGAAAAFSLLRRPGAQQLEEEAPRRSPLCAAPPAPAGPAMSSLLCCGPKLAACGIVLSAWGVIMLV</sequence>
<keyword evidence="2" id="KW-1185">Reference proteome</keyword>
<proteinExistence type="predicted"/>
<name>A0A8C3SGC3_CHESE</name>
<dbReference type="Proteomes" id="UP000694403">
    <property type="component" value="Unplaced"/>
</dbReference>
<evidence type="ECO:0000313" key="1">
    <source>
        <dbReference type="Ensembl" id="ENSCSRP00000013247.1"/>
    </source>
</evidence>
<dbReference type="AlphaFoldDB" id="A0A8C3SGC3"/>